<organism evidence="2 3">
    <name type="scientific">Mycobacterium pseudoshottsii</name>
    <dbReference type="NCBI Taxonomy" id="265949"/>
    <lineage>
        <taxon>Bacteria</taxon>
        <taxon>Bacillati</taxon>
        <taxon>Actinomycetota</taxon>
        <taxon>Actinomycetes</taxon>
        <taxon>Mycobacteriales</taxon>
        <taxon>Mycobacteriaceae</taxon>
        <taxon>Mycobacterium</taxon>
        <taxon>Mycobacterium ulcerans group</taxon>
    </lineage>
</organism>
<name>A0A9N7LUT0_9MYCO</name>
<evidence type="ECO:0000313" key="3">
    <source>
        <dbReference type="Proteomes" id="UP001058626"/>
    </source>
</evidence>
<sequence>MVLPALTTPLRRLDMLAGLPQLLLAGSIVAAAVVPTLLERVCNAMPASYALEALQQVGAHPELTYIALRDIVVVVVFAVASLCLAAAALRRRTP</sequence>
<dbReference type="Proteomes" id="UP001058626">
    <property type="component" value="Chromosome"/>
</dbReference>
<evidence type="ECO:0000313" key="2">
    <source>
        <dbReference type="EMBL" id="BDN82289.1"/>
    </source>
</evidence>
<protein>
    <submittedName>
        <fullName evidence="2">Uncharacterized protein</fullName>
    </submittedName>
</protein>
<reference evidence="2" key="1">
    <citation type="submission" date="2022-06" db="EMBL/GenBank/DDBJ databases">
        <title>Complete genome sequence of Mycobacterium pseudoshottsii NJB1907-Z4.</title>
        <authorList>
            <person name="Komine T."/>
            <person name="Fukano H."/>
            <person name="Wada S."/>
        </authorList>
    </citation>
    <scope>NUCLEOTIDE SEQUENCE</scope>
    <source>
        <strain evidence="2">NJB1907-Z4</strain>
    </source>
</reference>
<gene>
    <name evidence="2" type="ORF">NJB1907Z4_C25040</name>
</gene>
<keyword evidence="3" id="KW-1185">Reference proteome</keyword>
<proteinExistence type="predicted"/>
<dbReference type="AlphaFoldDB" id="A0A9N7LUT0"/>
<keyword evidence="1" id="KW-0472">Membrane</keyword>
<evidence type="ECO:0000256" key="1">
    <source>
        <dbReference type="SAM" id="Phobius"/>
    </source>
</evidence>
<accession>A0A9N7LUT0</accession>
<keyword evidence="1" id="KW-1133">Transmembrane helix</keyword>
<dbReference type="EMBL" id="AP026367">
    <property type="protein sequence ID" value="BDN82289.1"/>
    <property type="molecule type" value="Genomic_DNA"/>
</dbReference>
<feature type="transmembrane region" description="Helical" evidence="1">
    <location>
        <begin position="71"/>
        <end position="89"/>
    </location>
</feature>
<keyword evidence="1" id="KW-0812">Transmembrane</keyword>